<gene>
    <name evidence="3" type="ORF">MTP13_11020</name>
</gene>
<proteinExistence type="predicted"/>
<protein>
    <recommendedName>
        <fullName evidence="5">DUF5134 domain-containing protein</fullName>
    </recommendedName>
</protein>
<keyword evidence="1" id="KW-0812">Transmembrane</keyword>
<evidence type="ECO:0000256" key="1">
    <source>
        <dbReference type="SAM" id="Phobius"/>
    </source>
</evidence>
<sequence>MLAPVLTAAALGLTAASGACAGLAVARRAAPKRVVPAAIVMAVSAVDMLLPGTLLAPVAWGALLLLLALGLLLGRTASAARAELAWHAGATLVMAAMWFGTAVPAAAFAGEPAAAHAGHGGPVLGVLLLLAALALAVAAFRHLPRARRHEPGIAAWRHPLMAVAMLAMLAAMPAW</sequence>
<feature type="transmembrane region" description="Helical" evidence="1">
    <location>
        <begin position="50"/>
        <end position="72"/>
    </location>
</feature>
<name>A0ABY4AR32_9MICO</name>
<keyword evidence="1" id="KW-1133">Transmembrane helix</keyword>
<keyword evidence="4" id="KW-1185">Reference proteome</keyword>
<reference evidence="3 4" key="1">
    <citation type="submission" date="2022-03" db="EMBL/GenBank/DDBJ databases">
        <title>Agromyces sp. isolated from the gut of P. brevitarsis seulensis larvae.</title>
        <authorList>
            <person name="Won M."/>
            <person name="Kwon S.-W."/>
        </authorList>
    </citation>
    <scope>NUCLEOTIDE SEQUENCE [LARGE SCALE GENOMIC DNA]</scope>
    <source>
        <strain evidence="3 4">KACC 16215</strain>
    </source>
</reference>
<organism evidence="3 4">
    <name type="scientific">Agromyces soli</name>
    <dbReference type="NCBI Taxonomy" id="659012"/>
    <lineage>
        <taxon>Bacteria</taxon>
        <taxon>Bacillati</taxon>
        <taxon>Actinomycetota</taxon>
        <taxon>Actinomycetes</taxon>
        <taxon>Micrococcales</taxon>
        <taxon>Microbacteriaceae</taxon>
        <taxon>Agromyces</taxon>
    </lineage>
</organism>
<evidence type="ECO:0000313" key="4">
    <source>
        <dbReference type="Proteomes" id="UP000831304"/>
    </source>
</evidence>
<dbReference type="EMBL" id="CP094533">
    <property type="protein sequence ID" value="UOE24892.1"/>
    <property type="molecule type" value="Genomic_DNA"/>
</dbReference>
<evidence type="ECO:0000256" key="2">
    <source>
        <dbReference type="SAM" id="SignalP"/>
    </source>
</evidence>
<evidence type="ECO:0008006" key="5">
    <source>
        <dbReference type="Google" id="ProtNLM"/>
    </source>
</evidence>
<dbReference type="RefSeq" id="WP_243567809.1">
    <property type="nucleotide sequence ID" value="NZ_BAAARD010000008.1"/>
</dbReference>
<feature type="signal peptide" evidence="2">
    <location>
        <begin position="1"/>
        <end position="21"/>
    </location>
</feature>
<evidence type="ECO:0000313" key="3">
    <source>
        <dbReference type="EMBL" id="UOE24892.1"/>
    </source>
</evidence>
<feature type="transmembrane region" description="Helical" evidence="1">
    <location>
        <begin position="121"/>
        <end position="143"/>
    </location>
</feature>
<dbReference type="Proteomes" id="UP000831304">
    <property type="component" value="Chromosome"/>
</dbReference>
<feature type="transmembrane region" description="Helical" evidence="1">
    <location>
        <begin position="155"/>
        <end position="174"/>
    </location>
</feature>
<accession>A0ABY4AR32</accession>
<feature type="transmembrane region" description="Helical" evidence="1">
    <location>
        <begin position="84"/>
        <end position="109"/>
    </location>
</feature>
<feature type="chain" id="PRO_5045778610" description="DUF5134 domain-containing protein" evidence="2">
    <location>
        <begin position="22"/>
        <end position="175"/>
    </location>
</feature>
<keyword evidence="2" id="KW-0732">Signal</keyword>
<keyword evidence="1" id="KW-0472">Membrane</keyword>